<dbReference type="SMART" id="SM00671">
    <property type="entry name" value="SEL1"/>
    <property type="match status" value="6"/>
</dbReference>
<dbReference type="PANTHER" id="PTHR11102:SF160">
    <property type="entry name" value="ERAD-ASSOCIATED E3 UBIQUITIN-PROTEIN LIGASE COMPONENT HRD3"/>
    <property type="match status" value="1"/>
</dbReference>
<protein>
    <submittedName>
        <fullName evidence="1">Sel1 repeat family protein</fullName>
    </submittedName>
</protein>
<dbReference type="Proteomes" id="UP000252357">
    <property type="component" value="Unassembled WGS sequence"/>
</dbReference>
<dbReference type="RefSeq" id="WP_114401839.1">
    <property type="nucleotide sequence ID" value="NZ_QPGB01000001.1"/>
</dbReference>
<sequence length="351" mass="38899">MMHRLLKRYLANDSLTALIPSLGDLQRIMISVCLLLMSWQYAMAQSPTPIGSTVGKTVPEANLSQLTQIQTQIDDWEKQLASGNSEAGFLLGQLYEARAKYRATTTSSGLASTIMGPNSSQTDWQQAIQSYQKAADLGHLGAQNNLASLYLEGIATPRNTALAGQLYRAAAEKNHPEAQYNLSLMLVRDQIASLQADEWQLWLERAANNDLARAQAQLGRLLQLQAEQIETEPETRRLLRETSVSWLSKAALKGEPVAQFHYARALQKGWGMPRDLASAALWYELASNQAYRAADYELGLCYWYGLGIPADQQKARKYLERARQAGIKEAAALLNTPSNIPAVPHSAKRKK</sequence>
<dbReference type="Pfam" id="PF08238">
    <property type="entry name" value="Sel1"/>
    <property type="match status" value="6"/>
</dbReference>
<name>A0A368L813_9BURK</name>
<dbReference type="EMBL" id="QPGB01000001">
    <property type="protein sequence ID" value="RCS59692.1"/>
    <property type="molecule type" value="Genomic_DNA"/>
</dbReference>
<dbReference type="AlphaFoldDB" id="A0A368L813"/>
<reference evidence="1 2" key="1">
    <citation type="journal article" date="2018" name="Int. J. Syst. Evol. Microbiol.">
        <title>Parvibium lacunae gen. nov., sp. nov., a new member of the family Alcaligenaceae isolated from a freshwater pond.</title>
        <authorList>
            <person name="Chen W.M."/>
            <person name="Xie P.B."/>
            <person name="Hsu M.Y."/>
            <person name="Sheu S.Y."/>
        </authorList>
    </citation>
    <scope>NUCLEOTIDE SEQUENCE [LARGE SCALE GENOMIC DNA]</scope>
    <source>
        <strain evidence="1 2">KMB9</strain>
    </source>
</reference>
<dbReference type="Gene3D" id="1.25.40.10">
    <property type="entry name" value="Tetratricopeptide repeat domain"/>
    <property type="match status" value="2"/>
</dbReference>
<dbReference type="InterPro" id="IPR050767">
    <property type="entry name" value="Sel1_AlgK"/>
</dbReference>
<dbReference type="SUPFAM" id="SSF81901">
    <property type="entry name" value="HCP-like"/>
    <property type="match status" value="2"/>
</dbReference>
<comment type="caution">
    <text evidence="1">The sequence shown here is derived from an EMBL/GenBank/DDBJ whole genome shotgun (WGS) entry which is preliminary data.</text>
</comment>
<accession>A0A368L813</accession>
<evidence type="ECO:0000313" key="2">
    <source>
        <dbReference type="Proteomes" id="UP000252357"/>
    </source>
</evidence>
<gene>
    <name evidence="1" type="ORF">DU000_03015</name>
</gene>
<dbReference type="PANTHER" id="PTHR11102">
    <property type="entry name" value="SEL-1-LIKE PROTEIN"/>
    <property type="match status" value="1"/>
</dbReference>
<keyword evidence="2" id="KW-1185">Reference proteome</keyword>
<dbReference type="InterPro" id="IPR006597">
    <property type="entry name" value="Sel1-like"/>
</dbReference>
<proteinExistence type="predicted"/>
<evidence type="ECO:0000313" key="1">
    <source>
        <dbReference type="EMBL" id="RCS59692.1"/>
    </source>
</evidence>
<dbReference type="InterPro" id="IPR011990">
    <property type="entry name" value="TPR-like_helical_dom_sf"/>
</dbReference>
<dbReference type="OrthoDB" id="5365194at2"/>
<organism evidence="1 2">
    <name type="scientific">Parvibium lacunae</name>
    <dbReference type="NCBI Taxonomy" id="1888893"/>
    <lineage>
        <taxon>Bacteria</taxon>
        <taxon>Pseudomonadati</taxon>
        <taxon>Pseudomonadota</taxon>
        <taxon>Betaproteobacteria</taxon>
        <taxon>Burkholderiales</taxon>
        <taxon>Alcaligenaceae</taxon>
        <taxon>Parvibium</taxon>
    </lineage>
</organism>